<sequence>MRNIYRLLPLLLLFCLCGCYRILSSDGGGQGSIRTGARPIDPSDIALPEGYSAEAVASGLTFPTSVAFDEQGRLYVVEAGYSYGEVFLAPKLLRIEPDGSYTTIATGQKNGPWTGVTYHNGNFYVGEGGELEGGRILRISPEGNITSLVEDLPTLGDHHTNGPAVGPDGNLYFGLGTATNSGVVGPDNYDYGWLQRFPEFHDIPCRDIVLKGRNYTSEIPLGPKSEPQATGAYSPYGTPTREGEIIRGRVPCSGAVMRISPEGEGLELVAWGFRNPFGLAFSPDGQLYISENSYDVRGSRPVWGTADYLWHVKPGTWYGWPDYAGGMRLDGERFEAPGKKAPQPLLAQHPNQPPKPVADLGVHSSSNGLDFSRSSSFGFQGQAFVAQFGDMAPEVGKVLAPVGFKVVRVNVADGTVADFAANRGKIVAPASKLKTGGLERPLGVKFSPDGESLYIVDFGVVKMTEKGAAPQVKTGVVWKITKTKS</sequence>
<evidence type="ECO:0000313" key="3">
    <source>
        <dbReference type="Proteomes" id="UP000266292"/>
    </source>
</evidence>
<dbReference type="Gene3D" id="2.120.10.30">
    <property type="entry name" value="TolB, C-terminal domain"/>
    <property type="match status" value="1"/>
</dbReference>
<dbReference type="EMBL" id="CP021235">
    <property type="protein sequence ID" value="ARS37331.1"/>
    <property type="molecule type" value="Genomic_DNA"/>
</dbReference>
<feature type="region of interest" description="Disordered" evidence="1">
    <location>
        <begin position="220"/>
        <end position="240"/>
    </location>
</feature>
<accession>A0A1X9YX14</accession>
<dbReference type="KEGG" id="pact:CA264_18960"/>
<organism evidence="2 3">
    <name type="scientific">Pontibacter actiniarum</name>
    <dbReference type="NCBI Taxonomy" id="323450"/>
    <lineage>
        <taxon>Bacteria</taxon>
        <taxon>Pseudomonadati</taxon>
        <taxon>Bacteroidota</taxon>
        <taxon>Cytophagia</taxon>
        <taxon>Cytophagales</taxon>
        <taxon>Hymenobacteraceae</taxon>
        <taxon>Pontibacter</taxon>
    </lineage>
</organism>
<evidence type="ECO:0000313" key="2">
    <source>
        <dbReference type="EMBL" id="ARS37331.1"/>
    </source>
</evidence>
<name>A0A1X9YX14_9BACT</name>
<dbReference type="AlphaFoldDB" id="A0A1X9YX14"/>
<protein>
    <submittedName>
        <fullName evidence="2">Glucose dehydrogenase</fullName>
    </submittedName>
</protein>
<dbReference type="InterPro" id="IPR011042">
    <property type="entry name" value="6-blade_b-propeller_TolB-like"/>
</dbReference>
<dbReference type="OrthoDB" id="9770043at2"/>
<dbReference type="PANTHER" id="PTHR33546">
    <property type="entry name" value="LARGE, MULTIFUNCTIONAL SECRETED PROTEIN-RELATED"/>
    <property type="match status" value="1"/>
</dbReference>
<dbReference type="PANTHER" id="PTHR33546:SF1">
    <property type="entry name" value="LARGE, MULTIFUNCTIONAL SECRETED PROTEIN"/>
    <property type="match status" value="1"/>
</dbReference>
<dbReference type="RefSeq" id="WP_025608980.1">
    <property type="nucleotide sequence ID" value="NZ_CP021235.1"/>
</dbReference>
<proteinExistence type="predicted"/>
<gene>
    <name evidence="2" type="ORF">CA264_18960</name>
</gene>
<evidence type="ECO:0000256" key="1">
    <source>
        <dbReference type="SAM" id="MobiDB-lite"/>
    </source>
</evidence>
<dbReference type="STRING" id="709015.GCA_000472485_03826"/>
<feature type="region of interest" description="Disordered" evidence="1">
    <location>
        <begin position="334"/>
        <end position="362"/>
    </location>
</feature>
<reference evidence="3" key="1">
    <citation type="submission" date="2017-05" db="EMBL/GenBank/DDBJ databases">
        <authorList>
            <person name="Ray J."/>
            <person name="Price M."/>
            <person name="Deutschbauer A."/>
        </authorList>
    </citation>
    <scope>NUCLEOTIDE SEQUENCE [LARGE SCALE GENOMIC DNA]</scope>
    <source>
        <strain evidence="3">DSM 19842</strain>
    </source>
</reference>
<keyword evidence="3" id="KW-1185">Reference proteome</keyword>
<dbReference type="InterPro" id="IPR011041">
    <property type="entry name" value="Quinoprot_gluc/sorb_DH_b-prop"/>
</dbReference>
<dbReference type="SUPFAM" id="SSF50952">
    <property type="entry name" value="Soluble quinoprotein glucose dehydrogenase"/>
    <property type="match status" value="1"/>
</dbReference>
<dbReference type="Proteomes" id="UP000266292">
    <property type="component" value="Chromosome"/>
</dbReference>